<dbReference type="AlphaFoldDB" id="A0A1S2PQ89"/>
<evidence type="ECO:0000313" key="3">
    <source>
        <dbReference type="Proteomes" id="UP000179935"/>
    </source>
</evidence>
<organism evidence="2 3">
    <name type="scientific">Streptomyces colonosanans</name>
    <dbReference type="NCBI Taxonomy" id="1428652"/>
    <lineage>
        <taxon>Bacteria</taxon>
        <taxon>Bacillati</taxon>
        <taxon>Actinomycetota</taxon>
        <taxon>Actinomycetes</taxon>
        <taxon>Kitasatosporales</taxon>
        <taxon>Streptomycetaceae</taxon>
        <taxon>Streptomyces</taxon>
    </lineage>
</organism>
<dbReference type="STRING" id="1428652.BIV24_08525"/>
<sequence>MLAVVGLGVAAGMTLTACGGGDGAGSSSGKGVDTLQSGAPAGKSTASKGGAHDSAVDAKRPQLRLDTSLEEEQRLSDAYNACLQAHGVPMNTERAAAAGAKQAAPKVSEKDNSKYQAAYDACLVKLPLRPPETSPETNAHYADDYRAYVKCLQHRGMKIHLISDTSVYPDGLGWTYDDDTTGSLPESKETEADRACLLEAFSDK</sequence>
<protein>
    <submittedName>
        <fullName evidence="2">Uncharacterized protein</fullName>
    </submittedName>
</protein>
<name>A0A1S2PQ89_9ACTN</name>
<evidence type="ECO:0000256" key="1">
    <source>
        <dbReference type="SAM" id="MobiDB-lite"/>
    </source>
</evidence>
<dbReference type="EMBL" id="MLYP01000022">
    <property type="protein sequence ID" value="OIJ95690.1"/>
    <property type="molecule type" value="Genomic_DNA"/>
</dbReference>
<gene>
    <name evidence="2" type="ORF">BIV24_08525</name>
</gene>
<evidence type="ECO:0000313" key="2">
    <source>
        <dbReference type="EMBL" id="OIJ95690.1"/>
    </source>
</evidence>
<comment type="caution">
    <text evidence="2">The sequence shown here is derived from an EMBL/GenBank/DDBJ whole genome shotgun (WGS) entry which is preliminary data.</text>
</comment>
<keyword evidence="3" id="KW-1185">Reference proteome</keyword>
<feature type="compositionally biased region" description="Basic and acidic residues" evidence="1">
    <location>
        <begin position="50"/>
        <end position="60"/>
    </location>
</feature>
<accession>A0A1S2PQ89</accession>
<feature type="region of interest" description="Disordered" evidence="1">
    <location>
        <begin position="22"/>
        <end position="62"/>
    </location>
</feature>
<proteinExistence type="predicted"/>
<dbReference type="Proteomes" id="UP000179935">
    <property type="component" value="Unassembled WGS sequence"/>
</dbReference>
<reference evidence="2 3" key="1">
    <citation type="submission" date="2016-10" db="EMBL/GenBank/DDBJ databases">
        <title>Genome sequence of Streptomyces sp. MUSC 93.</title>
        <authorList>
            <person name="Lee L.-H."/>
            <person name="Ser H.-L."/>
            <person name="Law J.W.-F."/>
        </authorList>
    </citation>
    <scope>NUCLEOTIDE SEQUENCE [LARGE SCALE GENOMIC DNA]</scope>
    <source>
        <strain evidence="2 3">MUSC 93</strain>
    </source>
</reference>